<dbReference type="InterPro" id="IPR023347">
    <property type="entry name" value="Lysozyme_dom_sf"/>
</dbReference>
<dbReference type="PANTHER" id="PTHR37406:SF1">
    <property type="entry name" value="T4-TYPE LYSOZYME 1-RELATED"/>
    <property type="match status" value="1"/>
</dbReference>
<proteinExistence type="inferred from homology"/>
<dbReference type="SUPFAM" id="SSF53955">
    <property type="entry name" value="Lysozyme-like"/>
    <property type="match status" value="1"/>
</dbReference>
<dbReference type="GO" id="GO:0042742">
    <property type="term" value="P:defense response to bacterium"/>
    <property type="evidence" value="ECO:0007669"/>
    <property type="project" value="UniProtKB-KW"/>
</dbReference>
<evidence type="ECO:0000256" key="2">
    <source>
        <dbReference type="ARBA" id="ARBA00022638"/>
    </source>
</evidence>
<evidence type="ECO:0000313" key="5">
    <source>
        <dbReference type="Proteomes" id="UP000093366"/>
    </source>
</evidence>
<dbReference type="InterPro" id="IPR052619">
    <property type="entry name" value="Phage_lysozyme-like"/>
</dbReference>
<dbReference type="GO" id="GO:0016998">
    <property type="term" value="P:cell wall macromolecule catabolic process"/>
    <property type="evidence" value="ECO:0007669"/>
    <property type="project" value="InterPro"/>
</dbReference>
<comment type="caution">
    <text evidence="4">The sequence shown here is derived from an EMBL/GenBank/DDBJ whole genome shotgun (WGS) entry which is preliminary data.</text>
</comment>
<dbReference type="Gene3D" id="1.10.530.40">
    <property type="match status" value="1"/>
</dbReference>
<sequence>MRNALSNEMMEALKVQLICHEGLTCVPQINETGELTIGVGRKLYQTGISEIEAEQMLERDLAVLLTAMKQDLPIFHQLSEARKQVLLNMAFTINIDGLKKLKKLLAALCIEDFTLAANEILDSNWILGNKDRKAELSMLMKAG</sequence>
<keyword evidence="2 3" id="KW-0081">Bacteriolytic enzyme</keyword>
<comment type="catalytic activity">
    <reaction evidence="3">
        <text>Hydrolysis of (1-&gt;4)-beta-linkages between N-acetylmuramic acid and N-acetyl-D-glucosamine residues in a peptidoglycan and between N-acetyl-D-glucosamine residues in chitodextrins.</text>
        <dbReference type="EC" id="3.2.1.17"/>
    </reaction>
</comment>
<dbReference type="PANTHER" id="PTHR37406">
    <property type="entry name" value="T4-TYPE LYSOZYME 1-RELATED"/>
    <property type="match status" value="1"/>
</dbReference>
<evidence type="ECO:0000256" key="3">
    <source>
        <dbReference type="RuleBase" id="RU003788"/>
    </source>
</evidence>
<dbReference type="OrthoDB" id="6314638at2"/>
<dbReference type="GO" id="GO:0009253">
    <property type="term" value="P:peptidoglycan catabolic process"/>
    <property type="evidence" value="ECO:0007669"/>
    <property type="project" value="InterPro"/>
</dbReference>
<dbReference type="Pfam" id="PF00959">
    <property type="entry name" value="Phage_lysozyme"/>
    <property type="match status" value="1"/>
</dbReference>
<evidence type="ECO:0000256" key="1">
    <source>
        <dbReference type="ARBA" id="ARBA00022529"/>
    </source>
</evidence>
<dbReference type="InterPro" id="IPR002196">
    <property type="entry name" value="Glyco_hydro_24"/>
</dbReference>
<keyword evidence="1 3" id="KW-0929">Antimicrobial</keyword>
<dbReference type="EC" id="3.2.1.17" evidence="3"/>
<dbReference type="GO" id="GO:0031640">
    <property type="term" value="P:killing of cells of another organism"/>
    <property type="evidence" value="ECO:0007669"/>
    <property type="project" value="UniProtKB-KW"/>
</dbReference>
<dbReference type="EMBL" id="MAUJ01000001">
    <property type="protein sequence ID" value="OCQ22910.1"/>
    <property type="molecule type" value="Genomic_DNA"/>
</dbReference>
<keyword evidence="3" id="KW-0378">Hydrolase</keyword>
<evidence type="ECO:0000313" key="4">
    <source>
        <dbReference type="EMBL" id="OCQ22910.1"/>
    </source>
</evidence>
<comment type="similarity">
    <text evidence="3">Belongs to the glycosyl hydrolase 24 family.</text>
</comment>
<accession>A0A1C0TUB6</accession>
<name>A0A1C0TUB6_9GAMM</name>
<protein>
    <recommendedName>
        <fullName evidence="3">Lysozyme</fullName>
        <ecNumber evidence="3">3.2.1.17</ecNumber>
    </recommendedName>
</protein>
<dbReference type="InterPro" id="IPR023346">
    <property type="entry name" value="Lysozyme-like_dom_sf"/>
</dbReference>
<reference evidence="5" key="1">
    <citation type="submission" date="2016-07" db="EMBL/GenBank/DDBJ databases">
        <authorList>
            <person name="Florea S."/>
            <person name="Webb J.S."/>
            <person name="Jaromczyk J."/>
            <person name="Schardl C.L."/>
        </authorList>
    </citation>
    <scope>NUCLEOTIDE SEQUENCE [LARGE SCALE GENOMIC DNA]</scope>
    <source>
        <strain evidence="5">IPB1</strain>
    </source>
</reference>
<gene>
    <name evidence="4" type="ORF">A7985_02835</name>
</gene>
<organism evidence="4 5">
    <name type="scientific">Pseudoalteromonas luteoviolacea</name>
    <dbReference type="NCBI Taxonomy" id="43657"/>
    <lineage>
        <taxon>Bacteria</taxon>
        <taxon>Pseudomonadati</taxon>
        <taxon>Pseudomonadota</taxon>
        <taxon>Gammaproteobacteria</taxon>
        <taxon>Alteromonadales</taxon>
        <taxon>Pseudoalteromonadaceae</taxon>
        <taxon>Pseudoalteromonas</taxon>
    </lineage>
</organism>
<keyword evidence="3" id="KW-0326">Glycosidase</keyword>
<dbReference type="GO" id="GO:0003796">
    <property type="term" value="F:lysozyme activity"/>
    <property type="evidence" value="ECO:0007669"/>
    <property type="project" value="UniProtKB-EC"/>
</dbReference>
<dbReference type="AlphaFoldDB" id="A0A1C0TUB6"/>
<dbReference type="Proteomes" id="UP000093366">
    <property type="component" value="Unassembled WGS sequence"/>
</dbReference>
<dbReference type="RefSeq" id="WP_065788909.1">
    <property type="nucleotide sequence ID" value="NZ_MAUJ01000001.1"/>
</dbReference>